<evidence type="ECO:0000256" key="6">
    <source>
        <dbReference type="SAM" id="MobiDB-lite"/>
    </source>
</evidence>
<dbReference type="PANTHER" id="PTHR24349">
    <property type="entry name" value="SERINE/THREONINE-PROTEIN KINASE"/>
    <property type="match status" value="1"/>
</dbReference>
<keyword evidence="5" id="KW-0067">ATP-binding</keyword>
<evidence type="ECO:0000256" key="1">
    <source>
        <dbReference type="ARBA" id="ARBA00022527"/>
    </source>
</evidence>
<keyword evidence="4" id="KW-0418">Kinase</keyword>
<feature type="compositionally biased region" description="Low complexity" evidence="6">
    <location>
        <begin position="489"/>
        <end position="502"/>
    </location>
</feature>
<feature type="region of interest" description="Disordered" evidence="6">
    <location>
        <begin position="459"/>
        <end position="555"/>
    </location>
</feature>
<reference evidence="8" key="1">
    <citation type="submission" date="2015-08" db="EMBL/GenBank/DDBJ databases">
        <authorList>
            <person name="Babu N.S."/>
            <person name="Beckwith C.J."/>
            <person name="Beseler K.G."/>
            <person name="Brison A."/>
            <person name="Carone J.V."/>
            <person name="Caskin T.P."/>
            <person name="Diamond M."/>
            <person name="Durham M.E."/>
            <person name="Foxe J.M."/>
            <person name="Go M."/>
            <person name="Henderson B.A."/>
            <person name="Jones I.B."/>
            <person name="McGettigan J.A."/>
            <person name="Micheletti S.J."/>
            <person name="Nasrallah M.E."/>
            <person name="Ortiz D."/>
            <person name="Piller C.R."/>
            <person name="Privatt S.R."/>
            <person name="Schneider S.L."/>
            <person name="Sharp S."/>
            <person name="Smith T.C."/>
            <person name="Stanton J.D."/>
            <person name="Ullery H.E."/>
            <person name="Wilson R.J."/>
            <person name="Serrano M.G."/>
            <person name="Buck G."/>
            <person name="Lee V."/>
            <person name="Wang Y."/>
            <person name="Carvalho R."/>
            <person name="Voegtly L."/>
            <person name="Shi R."/>
            <person name="Duckworth R."/>
            <person name="Johnson A."/>
            <person name="Loviza R."/>
            <person name="Walstead R."/>
            <person name="Shah Z."/>
            <person name="Kiflezghi M."/>
            <person name="Wade K."/>
            <person name="Ball S.L."/>
            <person name="Bradley K.W."/>
            <person name="Asai D.J."/>
            <person name="Bowman C.A."/>
            <person name="Russell D.A."/>
            <person name="Pope W.H."/>
            <person name="Jacobs-Sera D."/>
            <person name="Hendrix R.W."/>
            <person name="Hatfull G.F."/>
        </authorList>
    </citation>
    <scope>NUCLEOTIDE SEQUENCE</scope>
</reference>
<feature type="domain" description="Protein kinase" evidence="7">
    <location>
        <begin position="1"/>
        <end position="378"/>
    </location>
</feature>
<name>A0A1D2AGU9_AUXPR</name>
<dbReference type="PROSITE" id="PS50011">
    <property type="entry name" value="PROTEIN_KINASE_DOM"/>
    <property type="match status" value="1"/>
</dbReference>
<feature type="region of interest" description="Disordered" evidence="6">
    <location>
        <begin position="392"/>
        <end position="427"/>
    </location>
</feature>
<feature type="region of interest" description="Disordered" evidence="6">
    <location>
        <begin position="1"/>
        <end position="34"/>
    </location>
</feature>
<feature type="compositionally biased region" description="Basic and acidic residues" evidence="6">
    <location>
        <begin position="1"/>
        <end position="10"/>
    </location>
</feature>
<dbReference type="AlphaFoldDB" id="A0A1D2AGU9"/>
<organism evidence="8">
    <name type="scientific">Auxenochlorella protothecoides</name>
    <name type="common">Green microalga</name>
    <name type="synonym">Chlorella protothecoides</name>
    <dbReference type="NCBI Taxonomy" id="3075"/>
    <lineage>
        <taxon>Eukaryota</taxon>
        <taxon>Viridiplantae</taxon>
        <taxon>Chlorophyta</taxon>
        <taxon>core chlorophytes</taxon>
        <taxon>Trebouxiophyceae</taxon>
        <taxon>Chlorellales</taxon>
        <taxon>Chlorellaceae</taxon>
        <taxon>Auxenochlorella</taxon>
    </lineage>
</organism>
<dbReference type="InterPro" id="IPR000719">
    <property type="entry name" value="Prot_kinase_dom"/>
</dbReference>
<dbReference type="GO" id="GO:0004674">
    <property type="term" value="F:protein serine/threonine kinase activity"/>
    <property type="evidence" value="ECO:0007669"/>
    <property type="project" value="UniProtKB-KW"/>
</dbReference>
<dbReference type="InterPro" id="IPR011009">
    <property type="entry name" value="Kinase-like_dom_sf"/>
</dbReference>
<gene>
    <name evidence="8" type="ORF">g.45468</name>
</gene>
<keyword evidence="1" id="KW-0723">Serine/threonine-protein kinase</keyword>
<keyword evidence="2" id="KW-0808">Transferase</keyword>
<keyword evidence="3" id="KW-0547">Nucleotide-binding</keyword>
<accession>A0A1D2AGU9</accession>
<proteinExistence type="predicted"/>
<dbReference type="Pfam" id="PF00069">
    <property type="entry name" value="Pkinase"/>
    <property type="match status" value="1"/>
</dbReference>
<feature type="compositionally biased region" description="Basic and acidic residues" evidence="6">
    <location>
        <begin position="393"/>
        <end position="408"/>
    </location>
</feature>
<evidence type="ECO:0000256" key="5">
    <source>
        <dbReference type="ARBA" id="ARBA00022840"/>
    </source>
</evidence>
<evidence type="ECO:0000256" key="3">
    <source>
        <dbReference type="ARBA" id="ARBA00022741"/>
    </source>
</evidence>
<dbReference type="EMBL" id="GDKF01000205">
    <property type="protein sequence ID" value="JAT78417.1"/>
    <property type="molecule type" value="Transcribed_RNA"/>
</dbReference>
<evidence type="ECO:0000256" key="2">
    <source>
        <dbReference type="ARBA" id="ARBA00022679"/>
    </source>
</evidence>
<dbReference type="GO" id="GO:0005524">
    <property type="term" value="F:ATP binding"/>
    <property type="evidence" value="ECO:0007669"/>
    <property type="project" value="UniProtKB-KW"/>
</dbReference>
<evidence type="ECO:0000313" key="8">
    <source>
        <dbReference type="EMBL" id="JAT78417.1"/>
    </source>
</evidence>
<dbReference type="SUPFAM" id="SSF56112">
    <property type="entry name" value="Protein kinase-like (PK-like)"/>
    <property type="match status" value="1"/>
</dbReference>
<dbReference type="SMART" id="SM00220">
    <property type="entry name" value="S_TKc"/>
    <property type="match status" value="1"/>
</dbReference>
<sequence length="634" mass="66006">MEQYPDHDGPQFRGLPSGTAMAPPPPPGDFMGGHYHVTELRRNASVPSMGLPRQMPRSISMCLPPGKRAFAAETEGVQSWDEYQSIRDAQAARRPAARRCLENTLEIAARARSFPLTRGYSRRGSLDALNLPPCARRLEPAFAPVQPEERDLKLVPLQHLLLSPAAAALSTLDVKAIICKIALDLDALHAQRSLHRHVSVACIAVPATGHLPASRLLPHGANIRCEGGGGTATCPVAFQGMEPYLAPELAMVAAGDDARSPAMHTPACDMWSLGVVLFVMLSGSHVPFGNRGLGQTSIPNMPGRGESVDALQSWLQEHLECKMGVVNAMARAGSDTAACRDMRVLGFDPGAVDVVLGLLRADPAQRLSAHAVARHGWLAEVAAEVGAAACAGRRPDAPRPDARSRRASPDLAQGASAPEAAGPSWRGARRAPVNIACAEGAGSRPAVAASWHPGSAPPAYSLQDAWPPGAGPRPAPAWPKSEALPVGAPTLPTSLSPHTPDTVLGPGPLQSATWRRPEAGPVPDAQGLPPTPPIPPAQPPPPALSATHASPDPLPPIAPGTLGWLARPTCTGPCPALATLHPVVLLGAGPQVGTQPVGLTRLPPDPGSCTLLADGSWWIPVPVAAACQRLPTSA</sequence>
<protein>
    <recommendedName>
        <fullName evidence="7">Protein kinase domain-containing protein</fullName>
    </recommendedName>
</protein>
<feature type="compositionally biased region" description="Pro residues" evidence="6">
    <location>
        <begin position="529"/>
        <end position="543"/>
    </location>
</feature>
<dbReference type="Gene3D" id="1.10.510.10">
    <property type="entry name" value="Transferase(Phosphotransferase) domain 1"/>
    <property type="match status" value="1"/>
</dbReference>
<evidence type="ECO:0000256" key="4">
    <source>
        <dbReference type="ARBA" id="ARBA00022777"/>
    </source>
</evidence>
<evidence type="ECO:0000259" key="7">
    <source>
        <dbReference type="PROSITE" id="PS50011"/>
    </source>
</evidence>
<dbReference type="InterPro" id="IPR050205">
    <property type="entry name" value="CDPK_Ser/Thr_kinases"/>
</dbReference>